<reference evidence="1" key="1">
    <citation type="submission" date="2019-06" db="EMBL/GenBank/DDBJ databases">
        <authorList>
            <person name="Zheng W."/>
        </authorList>
    </citation>
    <scope>NUCLEOTIDE SEQUENCE</scope>
    <source>
        <strain evidence="1">QDHG01</strain>
    </source>
</reference>
<organism evidence="1 2">
    <name type="scientific">Halteria grandinella</name>
    <dbReference type="NCBI Taxonomy" id="5974"/>
    <lineage>
        <taxon>Eukaryota</taxon>
        <taxon>Sar</taxon>
        <taxon>Alveolata</taxon>
        <taxon>Ciliophora</taxon>
        <taxon>Intramacronucleata</taxon>
        <taxon>Spirotrichea</taxon>
        <taxon>Stichotrichia</taxon>
        <taxon>Sporadotrichida</taxon>
        <taxon>Halteriidae</taxon>
        <taxon>Halteria</taxon>
    </lineage>
</organism>
<gene>
    <name evidence="1" type="ORF">FGO68_gene15798</name>
</gene>
<proteinExistence type="predicted"/>
<accession>A0A8J8NEY0</accession>
<comment type="caution">
    <text evidence="1">The sequence shown here is derived from an EMBL/GenBank/DDBJ whole genome shotgun (WGS) entry which is preliminary data.</text>
</comment>
<keyword evidence="2" id="KW-1185">Reference proteome</keyword>
<sequence>MMSLIGILIKKANQLKLKKMQYAIVGTQFKQKKSKSGIAQLKEIFSQSLSPGQTIFQYLQQTLSFFPF</sequence>
<protein>
    <submittedName>
        <fullName evidence="1">Uncharacterized protein</fullName>
    </submittedName>
</protein>
<dbReference type="Proteomes" id="UP000785679">
    <property type="component" value="Unassembled WGS sequence"/>
</dbReference>
<dbReference type="EMBL" id="RRYP01018916">
    <property type="protein sequence ID" value="TNV73421.1"/>
    <property type="molecule type" value="Genomic_DNA"/>
</dbReference>
<name>A0A8J8NEY0_HALGN</name>
<dbReference type="AlphaFoldDB" id="A0A8J8NEY0"/>
<evidence type="ECO:0000313" key="1">
    <source>
        <dbReference type="EMBL" id="TNV73421.1"/>
    </source>
</evidence>
<evidence type="ECO:0000313" key="2">
    <source>
        <dbReference type="Proteomes" id="UP000785679"/>
    </source>
</evidence>